<dbReference type="HOGENOM" id="CLU_030805_0_5_2"/>
<protein>
    <submittedName>
        <fullName evidence="2">Competence damage-inducible protein A</fullName>
    </submittedName>
</protein>
<dbReference type="EMBL" id="CP002590">
    <property type="protein sequence ID" value="AEA13125.1"/>
    <property type="molecule type" value="Genomic_DNA"/>
</dbReference>
<dbReference type="eggNOG" id="arCOG00215">
    <property type="taxonomic scope" value="Archaea"/>
</dbReference>
<reference evidence="2 3" key="1">
    <citation type="journal article" date="2011" name="J. Bacteriol.">
        <title>Complete genome sequence of the thermoacidophilic crenarchaeon Thermoproteus uzoniensis 768-20.</title>
        <authorList>
            <person name="Mardanov A.V."/>
            <person name="Gumerov V.M."/>
            <person name="Beletsky A.V."/>
            <person name="Prokofeva M.I."/>
            <person name="Bonch-Osmolovskaya E.A."/>
            <person name="Ravin N.V."/>
            <person name="Skryabin K.G."/>
        </authorList>
    </citation>
    <scope>NUCLEOTIDE SEQUENCE [LARGE SCALE GENOMIC DNA]</scope>
    <source>
        <strain evidence="2 3">768-20</strain>
    </source>
</reference>
<dbReference type="NCBIfam" id="TIGR00177">
    <property type="entry name" value="molyb_syn"/>
    <property type="match status" value="1"/>
</dbReference>
<dbReference type="PANTHER" id="PTHR13939:SF0">
    <property type="entry name" value="NMN AMIDOHYDROLASE-LIKE PROTEIN YFAY"/>
    <property type="match status" value="1"/>
</dbReference>
<dbReference type="SUPFAM" id="SSF53218">
    <property type="entry name" value="Molybdenum cofactor biosynthesis proteins"/>
    <property type="match status" value="1"/>
</dbReference>
<evidence type="ECO:0000313" key="2">
    <source>
        <dbReference type="EMBL" id="AEA13125.1"/>
    </source>
</evidence>
<evidence type="ECO:0000259" key="1">
    <source>
        <dbReference type="SMART" id="SM00852"/>
    </source>
</evidence>
<dbReference type="OrthoDB" id="372037at2157"/>
<dbReference type="CDD" id="cd00885">
    <property type="entry name" value="cinA"/>
    <property type="match status" value="1"/>
</dbReference>
<gene>
    <name evidence="2" type="ordered locus">TUZN_1659</name>
</gene>
<dbReference type="InterPro" id="IPR036425">
    <property type="entry name" value="MoaB/Mog-like_dom_sf"/>
</dbReference>
<dbReference type="RefSeq" id="WP_013680460.1">
    <property type="nucleotide sequence ID" value="NC_015315.1"/>
</dbReference>
<dbReference type="STRING" id="999630.TUZN_1659"/>
<accession>F2L306</accession>
<evidence type="ECO:0000313" key="3">
    <source>
        <dbReference type="Proteomes" id="UP000008138"/>
    </source>
</evidence>
<sequence>MPSAWIISIGNELLIGRVVNTNAAWLARKLTYLGYQVRRIVVVPDDEAEIVAAFREALSKADLVVSTGGLGPTPDDITNLAAAKALGVDAVLDETAKEWVLEKYRQRGYQATPERLKMAYIPRGAKPLYNSAGVAPGIWAEQGGKILLILPGVPKEMEAIFEEQAEPLLRARGPGLCFAEDSFYLAGVPEADLSPILREALKIDERIYVKSHPKGHETGAPLEEIHIYGSAGNCDEARNLVAKVRQFLVDEIWRRFPQAKLTPQPQSG</sequence>
<dbReference type="SMART" id="SM00852">
    <property type="entry name" value="MoCF_biosynth"/>
    <property type="match status" value="1"/>
</dbReference>
<dbReference type="KEGG" id="tuz:TUZN_1659"/>
<dbReference type="Gene3D" id="3.40.980.10">
    <property type="entry name" value="MoaB/Mog-like domain"/>
    <property type="match status" value="1"/>
</dbReference>
<dbReference type="GeneID" id="10361178"/>
<proteinExistence type="predicted"/>
<organism evidence="2 3">
    <name type="scientific">Thermoproteus uzoniensis (strain 768-20)</name>
    <dbReference type="NCBI Taxonomy" id="999630"/>
    <lineage>
        <taxon>Archaea</taxon>
        <taxon>Thermoproteota</taxon>
        <taxon>Thermoprotei</taxon>
        <taxon>Thermoproteales</taxon>
        <taxon>Thermoproteaceae</taxon>
        <taxon>Thermoproteus</taxon>
    </lineage>
</organism>
<dbReference type="AlphaFoldDB" id="F2L306"/>
<dbReference type="InterPro" id="IPR001453">
    <property type="entry name" value="MoaB/Mog_dom"/>
</dbReference>
<reference key="2">
    <citation type="submission" date="2011-03" db="EMBL/GenBank/DDBJ databases">
        <title>Complete genome sequence of the thermoacidophilic crenarchaeon Thermoproteus uzoniensis 768-20.</title>
        <authorList>
            <person name="Mardanov A.V."/>
            <person name="Gumerov V.M."/>
            <person name="Beletsky A.V."/>
            <person name="Prokofeva M.I."/>
            <person name="Bonch-Osmolovskaya E.A."/>
            <person name="Ravin N.V."/>
            <person name="Skryabin K.G."/>
        </authorList>
    </citation>
    <scope>NUCLEOTIDE SEQUENCE</scope>
    <source>
        <strain>768-20</strain>
    </source>
</reference>
<name>F2L306_THEU7</name>
<dbReference type="PANTHER" id="PTHR13939">
    <property type="entry name" value="NICOTINAMIDE-NUCLEOTIDE AMIDOHYDROLASE PNCC"/>
    <property type="match status" value="1"/>
</dbReference>
<keyword evidence="3" id="KW-1185">Reference proteome</keyword>
<dbReference type="NCBIfam" id="NF002291">
    <property type="entry name" value="PRK01215.1"/>
    <property type="match status" value="1"/>
</dbReference>
<feature type="domain" description="MoaB/Mog" evidence="1">
    <location>
        <begin position="5"/>
        <end position="172"/>
    </location>
</feature>
<dbReference type="InterPro" id="IPR050101">
    <property type="entry name" value="CinA"/>
</dbReference>
<dbReference type="Proteomes" id="UP000008138">
    <property type="component" value="Chromosome"/>
</dbReference>
<dbReference type="Pfam" id="PF00994">
    <property type="entry name" value="MoCF_biosynth"/>
    <property type="match status" value="1"/>
</dbReference>